<proteinExistence type="predicted"/>
<keyword evidence="2" id="KW-1185">Reference proteome</keyword>
<name>U2LCM0_9FIRM</name>
<reference evidence="1 2" key="1">
    <citation type="submission" date="2013-07" db="EMBL/GenBank/DDBJ databases">
        <authorList>
            <person name="Weinstock G."/>
            <person name="Sodergren E."/>
            <person name="Wylie T."/>
            <person name="Fulton L."/>
            <person name="Fulton R."/>
            <person name="Fronick C."/>
            <person name="O'Laughlin M."/>
            <person name="Godfrey J."/>
            <person name="Miner T."/>
            <person name="Herter B."/>
            <person name="Appelbaum E."/>
            <person name="Cordes M."/>
            <person name="Lek S."/>
            <person name="Wollam A."/>
            <person name="Pepin K.H."/>
            <person name="Palsikar V.B."/>
            <person name="Mitreva M."/>
            <person name="Wilson R.K."/>
        </authorList>
    </citation>
    <scope>NUCLEOTIDE SEQUENCE [LARGE SCALE GENOMIC DNA]</scope>
    <source>
        <strain evidence="1 2">ATCC 27760</strain>
    </source>
</reference>
<accession>U2LCM0</accession>
<dbReference type="STRING" id="411473.RUMCAL_03381"/>
<dbReference type="EMBL" id="AWVF01000449">
    <property type="protein sequence ID" value="ERJ87219.1"/>
    <property type="molecule type" value="Genomic_DNA"/>
</dbReference>
<sequence length="150" mass="18176">MINMIITTHELYDFYYLITVIRNEITDKNNIYILKKVTDLYKNGVEEIDDNRLRKLMISLNICDDKWSVLCYENRYSQESGLLKDKEKIEFLITNMNELENLLIQKKYDQAFDLADALHMYPEIVANNLKKFPKSYWKLIYNPYKKKWIK</sequence>
<dbReference type="AlphaFoldDB" id="U2LCM0"/>
<dbReference type="HOGENOM" id="CLU_1739194_0_0_9"/>
<evidence type="ECO:0000313" key="1">
    <source>
        <dbReference type="EMBL" id="ERJ87219.1"/>
    </source>
</evidence>
<protein>
    <submittedName>
        <fullName evidence="1">Uncharacterized protein</fullName>
    </submittedName>
</protein>
<evidence type="ECO:0000313" key="2">
    <source>
        <dbReference type="Proteomes" id="UP000016662"/>
    </source>
</evidence>
<organism evidence="1 2">
    <name type="scientific">Ruminococcus callidus ATCC 27760</name>
    <dbReference type="NCBI Taxonomy" id="411473"/>
    <lineage>
        <taxon>Bacteria</taxon>
        <taxon>Bacillati</taxon>
        <taxon>Bacillota</taxon>
        <taxon>Clostridia</taxon>
        <taxon>Eubacteriales</taxon>
        <taxon>Oscillospiraceae</taxon>
        <taxon>Ruminococcus</taxon>
    </lineage>
</organism>
<comment type="caution">
    <text evidence="1">The sequence shown here is derived from an EMBL/GenBank/DDBJ whole genome shotgun (WGS) entry which is preliminary data.</text>
</comment>
<dbReference type="PATRIC" id="fig|411473.3.peg.2841"/>
<dbReference type="Proteomes" id="UP000016662">
    <property type="component" value="Unassembled WGS sequence"/>
</dbReference>
<gene>
    <name evidence="1" type="ORF">RUMCAL_03381</name>
</gene>